<evidence type="ECO:0000256" key="2">
    <source>
        <dbReference type="SAM" id="Phobius"/>
    </source>
</evidence>
<protein>
    <submittedName>
        <fullName evidence="4">Transporter</fullName>
    </submittedName>
</protein>
<evidence type="ECO:0000256" key="1">
    <source>
        <dbReference type="SAM" id="MobiDB-lite"/>
    </source>
</evidence>
<feature type="region of interest" description="Disordered" evidence="1">
    <location>
        <begin position="149"/>
        <end position="187"/>
    </location>
</feature>
<sequence length="187" mass="20273">MERLLLTLGIVVFFLLCLWGMWMGWRRKARSQSARIAPFPEIPAEPGEFQLESVGVCVGTTTAGNWQDRVVTRGAGPRSGAVWRLHPDGVAVERGGLPDFWIPRASITGIRRDSRLAGKVTGTDVLLVITWRLGDVELDTGFRGDDLDDYPQWIEELSPGPGGSAPAGGSGVRPPKDTDHDIKGGAQ</sequence>
<accession>A0ABV7QJL8</accession>
<evidence type="ECO:0000259" key="3">
    <source>
        <dbReference type="Pfam" id="PF25362"/>
    </source>
</evidence>
<gene>
    <name evidence="4" type="ORF">ACFORO_25305</name>
</gene>
<feature type="compositionally biased region" description="Basic and acidic residues" evidence="1">
    <location>
        <begin position="174"/>
        <end position="187"/>
    </location>
</feature>
<name>A0ABV7QJL8_9PSEU</name>
<keyword evidence="5" id="KW-1185">Reference proteome</keyword>
<dbReference type="RefSeq" id="WP_377874760.1">
    <property type="nucleotide sequence ID" value="NZ_JBHMAY010000076.1"/>
</dbReference>
<dbReference type="Pfam" id="PF25362">
    <property type="entry name" value="bPH_11"/>
    <property type="match status" value="1"/>
</dbReference>
<evidence type="ECO:0000313" key="5">
    <source>
        <dbReference type="Proteomes" id="UP001595764"/>
    </source>
</evidence>
<dbReference type="InterPro" id="IPR057446">
    <property type="entry name" value="PH_bac"/>
</dbReference>
<feature type="transmembrane region" description="Helical" evidence="2">
    <location>
        <begin position="6"/>
        <end position="25"/>
    </location>
</feature>
<feature type="compositionally biased region" description="Gly residues" evidence="1">
    <location>
        <begin position="160"/>
        <end position="171"/>
    </location>
</feature>
<evidence type="ECO:0000313" key="4">
    <source>
        <dbReference type="EMBL" id="MFC3513511.1"/>
    </source>
</evidence>
<proteinExistence type="predicted"/>
<reference evidence="5" key="1">
    <citation type="journal article" date="2019" name="Int. J. Syst. Evol. Microbiol.">
        <title>The Global Catalogue of Microorganisms (GCM) 10K type strain sequencing project: providing services to taxonomists for standard genome sequencing and annotation.</title>
        <authorList>
            <consortium name="The Broad Institute Genomics Platform"/>
            <consortium name="The Broad Institute Genome Sequencing Center for Infectious Disease"/>
            <person name="Wu L."/>
            <person name="Ma J."/>
        </authorList>
    </citation>
    <scope>NUCLEOTIDE SEQUENCE [LARGE SCALE GENOMIC DNA]</scope>
    <source>
        <strain evidence="5">CGMCC 4.7682</strain>
    </source>
</reference>
<keyword evidence="2" id="KW-0472">Membrane</keyword>
<dbReference type="EMBL" id="JBHRWI010000029">
    <property type="protein sequence ID" value="MFC3513511.1"/>
    <property type="molecule type" value="Genomic_DNA"/>
</dbReference>
<comment type="caution">
    <text evidence="4">The sequence shown here is derived from an EMBL/GenBank/DDBJ whole genome shotgun (WGS) entry which is preliminary data.</text>
</comment>
<keyword evidence="2" id="KW-0812">Transmembrane</keyword>
<organism evidence="4 5">
    <name type="scientific">Amycolatopsis halotolerans</name>
    <dbReference type="NCBI Taxonomy" id="330083"/>
    <lineage>
        <taxon>Bacteria</taxon>
        <taxon>Bacillati</taxon>
        <taxon>Actinomycetota</taxon>
        <taxon>Actinomycetes</taxon>
        <taxon>Pseudonocardiales</taxon>
        <taxon>Pseudonocardiaceae</taxon>
        <taxon>Amycolatopsis</taxon>
    </lineage>
</organism>
<feature type="domain" description="PH" evidence="3">
    <location>
        <begin position="37"/>
        <end position="157"/>
    </location>
</feature>
<dbReference type="Proteomes" id="UP001595764">
    <property type="component" value="Unassembled WGS sequence"/>
</dbReference>
<keyword evidence="2" id="KW-1133">Transmembrane helix</keyword>